<dbReference type="GO" id="GO:0004497">
    <property type="term" value="F:monooxygenase activity"/>
    <property type="evidence" value="ECO:0007669"/>
    <property type="project" value="UniProtKB-KW"/>
</dbReference>
<dbReference type="Pfam" id="PF00067">
    <property type="entry name" value="p450"/>
    <property type="match status" value="1"/>
</dbReference>
<keyword evidence="4 6" id="KW-0479">Metal-binding</keyword>
<dbReference type="PANTHER" id="PTHR24305">
    <property type="entry name" value="CYTOCHROME P450"/>
    <property type="match status" value="1"/>
</dbReference>
<dbReference type="InterPro" id="IPR036396">
    <property type="entry name" value="Cyt_P450_sf"/>
</dbReference>
<dbReference type="Gene3D" id="1.10.630.10">
    <property type="entry name" value="Cytochrome P450"/>
    <property type="match status" value="1"/>
</dbReference>
<reference evidence="9" key="1">
    <citation type="submission" date="2016-03" db="EMBL/GenBank/DDBJ databases">
        <title>Draft genome sequence of Rosellinia necatrix.</title>
        <authorList>
            <person name="Kanematsu S."/>
        </authorList>
    </citation>
    <scope>NUCLEOTIDE SEQUENCE [LARGE SCALE GENOMIC DNA]</scope>
    <source>
        <strain evidence="9">W97</strain>
    </source>
</reference>
<accession>A0A1W2TGZ3</accession>
<evidence type="ECO:0000313" key="10">
    <source>
        <dbReference type="Proteomes" id="UP000054516"/>
    </source>
</evidence>
<proteinExistence type="inferred from homology"/>
<name>A0A1W2TGZ3_ROSNE</name>
<dbReference type="AlphaFoldDB" id="A0A1W2TGZ3"/>
<sequence length="510" mass="58000">MAAMQESFRDIRESGSPGEIALRALFVLLVLYAVSYPIYALYLHPLRSYPGPRLSAITRIPYWVACIRGYQVRWMTRQHARYGPTVRFGPNDVSFTEAQAWRDIFTVSKGRRENGKELRFHGPSANGVPHMVTEPDAARHAAVRRVFSPAFSEQSLRRQEPLFQRYADRMLACARRGVGGGGGSAPDMTALFDFATFDIMAEFTFGESLGMLESGRYSDWVAMVFSAVKVLPTMQMIEFYSLSRNLFRLFEPGFVRKMRLDHFDHTVTRVDKRLREGSDQPDLWNLVEESGVLSPGEIYANAELFMAAGTETTSSLLTGLTYYLVRNPDKMKNLTDEIRGRFSSNEEITFEALSKLEYLNACIREGLRVFPPVPSAIPREVAEGGNVIMGKWLPGGTRVSVHPTATNRSPANFRNPDEFVPERWLGDPDYRDDVRDAHQPFSLGPRNCLGLNMAWHEMRLLLAKLIFHFDISSDVGPEWRDQDVYVLWHRKPLVCRLKDVSPTQKHVSCL</sequence>
<evidence type="ECO:0000256" key="2">
    <source>
        <dbReference type="ARBA" id="ARBA00010617"/>
    </source>
</evidence>
<dbReference type="Proteomes" id="UP000054516">
    <property type="component" value="Unassembled WGS sequence"/>
</dbReference>
<evidence type="ECO:0000256" key="7">
    <source>
        <dbReference type="RuleBase" id="RU000461"/>
    </source>
</evidence>
<evidence type="ECO:0000256" key="1">
    <source>
        <dbReference type="ARBA" id="ARBA00001971"/>
    </source>
</evidence>
<keyword evidence="7" id="KW-0560">Oxidoreductase</keyword>
<comment type="similarity">
    <text evidence="2 7">Belongs to the cytochrome P450 family.</text>
</comment>
<dbReference type="GO" id="GO:0005506">
    <property type="term" value="F:iron ion binding"/>
    <property type="evidence" value="ECO:0007669"/>
    <property type="project" value="InterPro"/>
</dbReference>
<dbReference type="PROSITE" id="PS00086">
    <property type="entry name" value="CYTOCHROME_P450"/>
    <property type="match status" value="1"/>
</dbReference>
<evidence type="ECO:0000313" key="9">
    <source>
        <dbReference type="EMBL" id="GAP87398.2"/>
    </source>
</evidence>
<comment type="cofactor">
    <cofactor evidence="1 6">
        <name>heme</name>
        <dbReference type="ChEBI" id="CHEBI:30413"/>
    </cofactor>
</comment>
<dbReference type="GO" id="GO:0020037">
    <property type="term" value="F:heme binding"/>
    <property type="evidence" value="ECO:0007669"/>
    <property type="project" value="InterPro"/>
</dbReference>
<feature type="binding site" description="axial binding residue" evidence="6">
    <location>
        <position position="448"/>
    </location>
    <ligand>
        <name>heme</name>
        <dbReference type="ChEBI" id="CHEBI:30413"/>
    </ligand>
    <ligandPart>
        <name>Fe</name>
        <dbReference type="ChEBI" id="CHEBI:18248"/>
    </ligandPart>
</feature>
<keyword evidence="8" id="KW-0472">Membrane</keyword>
<keyword evidence="10" id="KW-1185">Reference proteome</keyword>
<dbReference type="CDD" id="cd11058">
    <property type="entry name" value="CYP60B-like"/>
    <property type="match status" value="1"/>
</dbReference>
<feature type="transmembrane region" description="Helical" evidence="8">
    <location>
        <begin position="20"/>
        <end position="42"/>
    </location>
</feature>
<keyword evidence="3 6" id="KW-0349">Heme</keyword>
<keyword evidence="5 6" id="KW-0408">Iron</keyword>
<dbReference type="SUPFAM" id="SSF48264">
    <property type="entry name" value="Cytochrome P450"/>
    <property type="match status" value="1"/>
</dbReference>
<gene>
    <name evidence="9" type="ORF">SAMD00023353_2700090</name>
</gene>
<dbReference type="PRINTS" id="PR00463">
    <property type="entry name" value="EP450I"/>
</dbReference>
<evidence type="ECO:0000256" key="6">
    <source>
        <dbReference type="PIRSR" id="PIRSR602401-1"/>
    </source>
</evidence>
<dbReference type="InterPro" id="IPR001128">
    <property type="entry name" value="Cyt_P450"/>
</dbReference>
<dbReference type="InterPro" id="IPR017972">
    <property type="entry name" value="Cyt_P450_CS"/>
</dbReference>
<evidence type="ECO:0000256" key="3">
    <source>
        <dbReference type="ARBA" id="ARBA00022617"/>
    </source>
</evidence>
<keyword evidence="7 9" id="KW-0503">Monooxygenase</keyword>
<dbReference type="PANTHER" id="PTHR24305:SF210">
    <property type="entry name" value="CYTOCHROME P450 MONOOXYGENASE ASQL-RELATED"/>
    <property type="match status" value="1"/>
</dbReference>
<dbReference type="PRINTS" id="PR00385">
    <property type="entry name" value="P450"/>
</dbReference>
<dbReference type="InterPro" id="IPR050121">
    <property type="entry name" value="Cytochrome_P450_monoxygenase"/>
</dbReference>
<evidence type="ECO:0000256" key="5">
    <source>
        <dbReference type="ARBA" id="ARBA00023004"/>
    </source>
</evidence>
<organism evidence="9">
    <name type="scientific">Rosellinia necatrix</name>
    <name type="common">White root-rot fungus</name>
    <dbReference type="NCBI Taxonomy" id="77044"/>
    <lineage>
        <taxon>Eukaryota</taxon>
        <taxon>Fungi</taxon>
        <taxon>Dikarya</taxon>
        <taxon>Ascomycota</taxon>
        <taxon>Pezizomycotina</taxon>
        <taxon>Sordariomycetes</taxon>
        <taxon>Xylariomycetidae</taxon>
        <taxon>Xylariales</taxon>
        <taxon>Xylariaceae</taxon>
        <taxon>Rosellinia</taxon>
    </lineage>
</organism>
<protein>
    <submittedName>
        <fullName evidence="9">Putative cytochrome p450 monooxygenase</fullName>
    </submittedName>
</protein>
<evidence type="ECO:0000256" key="4">
    <source>
        <dbReference type="ARBA" id="ARBA00022723"/>
    </source>
</evidence>
<keyword evidence="8" id="KW-1133">Transmembrane helix</keyword>
<dbReference type="OrthoDB" id="1470350at2759"/>
<dbReference type="InterPro" id="IPR002401">
    <property type="entry name" value="Cyt_P450_E_grp-I"/>
</dbReference>
<dbReference type="GO" id="GO:0016705">
    <property type="term" value="F:oxidoreductase activity, acting on paired donors, with incorporation or reduction of molecular oxygen"/>
    <property type="evidence" value="ECO:0007669"/>
    <property type="project" value="InterPro"/>
</dbReference>
<dbReference type="EMBL" id="DF977472">
    <property type="protein sequence ID" value="GAP87398.2"/>
    <property type="molecule type" value="Genomic_DNA"/>
</dbReference>
<dbReference type="OMA" id="MNMAWHE"/>
<evidence type="ECO:0000256" key="8">
    <source>
        <dbReference type="SAM" id="Phobius"/>
    </source>
</evidence>
<keyword evidence="8" id="KW-0812">Transmembrane</keyword>
<dbReference type="STRING" id="77044.A0A1W2TGZ3"/>